<gene>
    <name evidence="2" type="ORF">P691DRAFT_797781</name>
</gene>
<keyword evidence="1" id="KW-1133">Transmembrane helix</keyword>
<dbReference type="EMBL" id="MU151543">
    <property type="protein sequence ID" value="KAF9442935.1"/>
    <property type="molecule type" value="Genomic_DNA"/>
</dbReference>
<proteinExistence type="predicted"/>
<name>A0A9P5X2P7_9AGAR</name>
<evidence type="ECO:0000313" key="3">
    <source>
        <dbReference type="Proteomes" id="UP000807342"/>
    </source>
</evidence>
<protein>
    <submittedName>
        <fullName evidence="2">Uncharacterized protein</fullName>
    </submittedName>
</protein>
<accession>A0A9P5X2P7</accession>
<evidence type="ECO:0000256" key="1">
    <source>
        <dbReference type="SAM" id="Phobius"/>
    </source>
</evidence>
<dbReference type="OrthoDB" id="2634326at2759"/>
<comment type="caution">
    <text evidence="2">The sequence shown here is derived from an EMBL/GenBank/DDBJ whole genome shotgun (WGS) entry which is preliminary data.</text>
</comment>
<keyword evidence="1" id="KW-0472">Membrane</keyword>
<sequence>MARTHVSVNASLFQSTELPYSSKPLEVWKDALACYTVPPLHIFCGEDDKKTTDLMLGWLVVCISWMGTLSGAVSCVALGLELTQPDSCKLPSASPAPAKELSCLTCCSTKSKEAAKEIFTIHIPSRKALQFMAWHDHVVWQHGQLDFPEHNFHLEFLTLDHCILASAWVEMEGAAVQEVKFNGMWPDEAVIMAELLEDGSIRIAVEDWKKRAQFTEALHNIIIDWPGEIPGQLSQLSFHQQTNGQDIWDKSVMKKVEALASKHYCQTFFDYFGQAPCIPCTFPTA</sequence>
<dbReference type="AlphaFoldDB" id="A0A9P5X2P7"/>
<dbReference type="Proteomes" id="UP000807342">
    <property type="component" value="Unassembled WGS sequence"/>
</dbReference>
<keyword evidence="1" id="KW-0812">Transmembrane</keyword>
<feature type="transmembrane region" description="Helical" evidence="1">
    <location>
        <begin position="56"/>
        <end position="80"/>
    </location>
</feature>
<reference evidence="2" key="1">
    <citation type="submission" date="2020-11" db="EMBL/GenBank/DDBJ databases">
        <authorList>
            <consortium name="DOE Joint Genome Institute"/>
            <person name="Ahrendt S."/>
            <person name="Riley R."/>
            <person name="Andreopoulos W."/>
            <person name="Labutti K."/>
            <person name="Pangilinan J."/>
            <person name="Ruiz-Duenas F.J."/>
            <person name="Barrasa J.M."/>
            <person name="Sanchez-Garcia M."/>
            <person name="Camarero S."/>
            <person name="Miyauchi S."/>
            <person name="Serrano A."/>
            <person name="Linde D."/>
            <person name="Babiker R."/>
            <person name="Drula E."/>
            <person name="Ayuso-Fernandez I."/>
            <person name="Pacheco R."/>
            <person name="Padilla G."/>
            <person name="Ferreira P."/>
            <person name="Barriuso J."/>
            <person name="Kellner H."/>
            <person name="Castanera R."/>
            <person name="Alfaro M."/>
            <person name="Ramirez L."/>
            <person name="Pisabarro A.G."/>
            <person name="Kuo A."/>
            <person name="Tritt A."/>
            <person name="Lipzen A."/>
            <person name="He G."/>
            <person name="Yan M."/>
            <person name="Ng V."/>
            <person name="Cullen D."/>
            <person name="Martin F."/>
            <person name="Rosso M.-N."/>
            <person name="Henrissat B."/>
            <person name="Hibbett D."/>
            <person name="Martinez A.T."/>
            <person name="Grigoriev I.V."/>
        </authorList>
    </citation>
    <scope>NUCLEOTIDE SEQUENCE</scope>
    <source>
        <strain evidence="2">MF-IS2</strain>
    </source>
</reference>
<evidence type="ECO:0000313" key="2">
    <source>
        <dbReference type="EMBL" id="KAF9442935.1"/>
    </source>
</evidence>
<organism evidence="2 3">
    <name type="scientific">Macrolepiota fuliginosa MF-IS2</name>
    <dbReference type="NCBI Taxonomy" id="1400762"/>
    <lineage>
        <taxon>Eukaryota</taxon>
        <taxon>Fungi</taxon>
        <taxon>Dikarya</taxon>
        <taxon>Basidiomycota</taxon>
        <taxon>Agaricomycotina</taxon>
        <taxon>Agaricomycetes</taxon>
        <taxon>Agaricomycetidae</taxon>
        <taxon>Agaricales</taxon>
        <taxon>Agaricineae</taxon>
        <taxon>Agaricaceae</taxon>
        <taxon>Macrolepiota</taxon>
    </lineage>
</organism>
<keyword evidence="3" id="KW-1185">Reference proteome</keyword>